<keyword evidence="5 10" id="KW-0592">Phosphate transport</keyword>
<accession>A0A1J0AD88</accession>
<feature type="transmembrane region" description="Helical" evidence="9">
    <location>
        <begin position="267"/>
        <end position="288"/>
    </location>
</feature>
<keyword evidence="4 10" id="KW-1003">Cell membrane</keyword>
<sequence>MPKISQFWDRGFVGLTAVCALATGGLLLAIISILLEQATPAMGAFGWGFLVSHVWNPVQGQYGIWPQVWGTLCTTGTALVLAVPLGLAVAIGLTESWPHISPEWQGVAAAVVEVLAAIPSVVYGLWGIFILIPTLRTGQKLLPQIFGAGAIGPSVGVASLVLSIMILPTVAAVARSSLRQVPQEYRWAAMAVGATRWETLLAIILPAARAGIGGGILLALARALGETMAVTMLIGNANRVSTSLWQAGSTIPSLLANQFAEAQGMQVAALMYAALVLLGLTVLVQLVARLGVGNEVG</sequence>
<comment type="similarity">
    <text evidence="2 10">Belongs to the binding-protein-dependent transport system permease family. CysTW subfamily.</text>
</comment>
<evidence type="ECO:0000256" key="8">
    <source>
        <dbReference type="ARBA" id="ARBA00023136"/>
    </source>
</evidence>
<evidence type="ECO:0000256" key="10">
    <source>
        <dbReference type="RuleBase" id="RU363054"/>
    </source>
</evidence>
<dbReference type="AlphaFoldDB" id="A0A1J0AD88"/>
<feature type="domain" description="ABC transmembrane type-1" evidence="11">
    <location>
        <begin position="68"/>
        <end position="288"/>
    </location>
</feature>
<keyword evidence="8 9" id="KW-0472">Membrane</keyword>
<keyword evidence="3 9" id="KW-0813">Transport</keyword>
<evidence type="ECO:0000313" key="12">
    <source>
        <dbReference type="EMBL" id="APB33910.1"/>
    </source>
</evidence>
<evidence type="ECO:0000256" key="5">
    <source>
        <dbReference type="ARBA" id="ARBA00022592"/>
    </source>
</evidence>
<dbReference type="RefSeq" id="WP_071454428.1">
    <property type="nucleotide sequence ID" value="NZ_CP017675.1"/>
</dbReference>
<dbReference type="InterPro" id="IPR051124">
    <property type="entry name" value="Phosphate_Transport_Permease"/>
</dbReference>
<feature type="transmembrane region" description="Helical" evidence="9">
    <location>
        <begin position="200"/>
        <end position="224"/>
    </location>
</feature>
<dbReference type="KEGG" id="glt:GlitD10_1586"/>
<evidence type="ECO:0000313" key="13">
    <source>
        <dbReference type="Proteomes" id="UP000180235"/>
    </source>
</evidence>
<dbReference type="SUPFAM" id="SSF161098">
    <property type="entry name" value="MetI-like"/>
    <property type="match status" value="1"/>
</dbReference>
<dbReference type="PANTHER" id="PTHR30425">
    <property type="entry name" value="PHOSPHATE TRANSPORT SYSTEM PERMEASE PROTEIN PST"/>
    <property type="match status" value="1"/>
</dbReference>
<dbReference type="PANTHER" id="PTHR30425:SF1">
    <property type="entry name" value="PHOSPHATE TRANSPORT SYSTEM PERMEASE PROTEIN PSTC"/>
    <property type="match status" value="1"/>
</dbReference>
<feature type="transmembrane region" description="Helical" evidence="9">
    <location>
        <begin position="145"/>
        <end position="167"/>
    </location>
</feature>
<dbReference type="GO" id="GO:0006817">
    <property type="term" value="P:phosphate ion transport"/>
    <property type="evidence" value="ECO:0007669"/>
    <property type="project" value="UniProtKB-KW"/>
</dbReference>
<dbReference type="GO" id="GO:0005315">
    <property type="term" value="F:phosphate transmembrane transporter activity"/>
    <property type="evidence" value="ECO:0007669"/>
    <property type="project" value="InterPro"/>
</dbReference>
<dbReference type="EMBL" id="CP017675">
    <property type="protein sequence ID" value="APB33910.1"/>
    <property type="molecule type" value="Genomic_DNA"/>
</dbReference>
<evidence type="ECO:0000256" key="1">
    <source>
        <dbReference type="ARBA" id="ARBA00004651"/>
    </source>
</evidence>
<evidence type="ECO:0000256" key="3">
    <source>
        <dbReference type="ARBA" id="ARBA00022448"/>
    </source>
</evidence>
<evidence type="ECO:0000256" key="2">
    <source>
        <dbReference type="ARBA" id="ARBA00007069"/>
    </source>
</evidence>
<dbReference type="InterPro" id="IPR000515">
    <property type="entry name" value="MetI-like"/>
</dbReference>
<feature type="transmembrane region" description="Helical" evidence="9">
    <location>
        <begin position="70"/>
        <end position="94"/>
    </location>
</feature>
<dbReference type="Gene3D" id="1.10.3720.10">
    <property type="entry name" value="MetI-like"/>
    <property type="match status" value="1"/>
</dbReference>
<evidence type="ECO:0000256" key="4">
    <source>
        <dbReference type="ARBA" id="ARBA00022475"/>
    </source>
</evidence>
<dbReference type="Proteomes" id="UP000180235">
    <property type="component" value="Chromosome"/>
</dbReference>
<dbReference type="InterPro" id="IPR011864">
    <property type="entry name" value="Phosphate_PstC"/>
</dbReference>
<dbReference type="PROSITE" id="PS50928">
    <property type="entry name" value="ABC_TM1"/>
    <property type="match status" value="1"/>
</dbReference>
<dbReference type="CDD" id="cd06261">
    <property type="entry name" value="TM_PBP2"/>
    <property type="match status" value="1"/>
</dbReference>
<gene>
    <name evidence="12" type="primary">pstC-1</name>
    <name evidence="12" type="ORF">GlitD10_1586</name>
</gene>
<keyword evidence="6 9" id="KW-0812">Transmembrane</keyword>
<evidence type="ECO:0000256" key="6">
    <source>
        <dbReference type="ARBA" id="ARBA00022692"/>
    </source>
</evidence>
<proteinExistence type="inferred from homology"/>
<dbReference type="Pfam" id="PF00528">
    <property type="entry name" value="BPD_transp_1"/>
    <property type="match status" value="1"/>
</dbReference>
<keyword evidence="13" id="KW-1185">Reference proteome</keyword>
<name>A0A1J0AD88_9CYAN</name>
<feature type="transmembrane region" description="Helical" evidence="9">
    <location>
        <begin position="41"/>
        <end position="58"/>
    </location>
</feature>
<evidence type="ECO:0000259" key="11">
    <source>
        <dbReference type="PROSITE" id="PS50928"/>
    </source>
</evidence>
<keyword evidence="7 9" id="KW-1133">Transmembrane helix</keyword>
<dbReference type="GO" id="GO:0005886">
    <property type="term" value="C:plasma membrane"/>
    <property type="evidence" value="ECO:0007669"/>
    <property type="project" value="UniProtKB-SubCell"/>
</dbReference>
<dbReference type="STRING" id="1188229.GlitD10_1586"/>
<feature type="transmembrane region" description="Helical" evidence="9">
    <location>
        <begin position="12"/>
        <end position="35"/>
    </location>
</feature>
<comment type="subcellular location">
    <subcellularLocation>
        <location evidence="1 9">Cell membrane</location>
        <topology evidence="1 9">Multi-pass membrane protein</topology>
    </subcellularLocation>
</comment>
<reference evidence="12 13" key="1">
    <citation type="submission" date="2016-10" db="EMBL/GenBank/DDBJ databases">
        <title>Description of Gloeomargarita lithophora gen. nov., sp. nov., a thylakoid-bearing basal-branching cyanobacterium with intracellular carbonates, and proposal for Gloeomargaritales ord. nov.</title>
        <authorList>
            <person name="Moreira D."/>
            <person name="Tavera R."/>
            <person name="Benzerara K."/>
            <person name="Skouri-Panet F."/>
            <person name="Couradeau E."/>
            <person name="Gerard E."/>
            <person name="Loussert C."/>
            <person name="Novelo E."/>
            <person name="Zivanovic Y."/>
            <person name="Lopez-Garcia P."/>
        </authorList>
    </citation>
    <scope>NUCLEOTIDE SEQUENCE [LARGE SCALE GENOMIC DNA]</scope>
    <source>
        <strain evidence="12 13">D10</strain>
    </source>
</reference>
<evidence type="ECO:0000256" key="7">
    <source>
        <dbReference type="ARBA" id="ARBA00022989"/>
    </source>
</evidence>
<dbReference type="NCBIfam" id="TIGR02138">
    <property type="entry name" value="phosphate_pstC"/>
    <property type="match status" value="1"/>
</dbReference>
<evidence type="ECO:0000256" key="9">
    <source>
        <dbReference type="RuleBase" id="RU363032"/>
    </source>
</evidence>
<organism evidence="12 13">
    <name type="scientific">Gloeomargarita lithophora Alchichica-D10</name>
    <dbReference type="NCBI Taxonomy" id="1188229"/>
    <lineage>
        <taxon>Bacteria</taxon>
        <taxon>Bacillati</taxon>
        <taxon>Cyanobacteriota</taxon>
        <taxon>Cyanophyceae</taxon>
        <taxon>Gloeomargaritales</taxon>
        <taxon>Gloeomargaritaceae</taxon>
        <taxon>Gloeomargarita</taxon>
    </lineage>
</organism>
<feature type="transmembrane region" description="Helical" evidence="9">
    <location>
        <begin position="106"/>
        <end position="133"/>
    </location>
</feature>
<dbReference type="InterPro" id="IPR035906">
    <property type="entry name" value="MetI-like_sf"/>
</dbReference>
<comment type="function">
    <text evidence="10">Part of the binding-protein-dependent transport system for phosphate; probably responsible for the translocation of the substrate across the membrane.</text>
</comment>
<protein>
    <recommendedName>
        <fullName evidence="10">Phosphate transport system permease protein</fullName>
    </recommendedName>
</protein>
<dbReference type="OrthoDB" id="9785113at2"/>